<dbReference type="MEROPS" id="S08.084"/>
<dbReference type="InterPro" id="IPR036852">
    <property type="entry name" value="Peptidase_S8/S53_dom_sf"/>
</dbReference>
<sequence length="700" mass="73972">MVVGTSVGVEQVDEATHITNHPGVLVIHPDERRELYTTQSPSFLGLSPSSGLVHASKGGKGAVIAVLDTGVYPKDRRSFAADSSLPPPPPTFHGSCNSTPSFDATAYCNNKLVGAKYFYAGHEANMGHPIDERRESKSPLDTDGHGTHCASTAAGSAVPGANFVNYANGTAQGMAIHAHIATYKVCWKLDNGRGSCTDTDILAAMDEAIKDGVDVISLSLGGPDGQLYNESTSIGAFSAMRAGIVVSASAGNDGPRFHTANNLAPWMVTVGASSIDRRFPAIVVLGNGQSFVGASLFSGENTASSFKPLVYGGNANSSICEPGRLNPDIVAGKIVLCDADYGPRQGAAVQKAGGVGAILKTRSDYGDFLQSFPDLFPASKVTVANGSAIHSYITSTSKPEARIEFHGTVIRQSPSAPRVAAFSSRGPNRFAPEILKPDIIAPGVDILAAWTEDFPPSLRSIDSRKVKFNIISGTSMACPHVSGIAAMLKVAHPSWSPSAIKSAMMTTAYNVDNGGNPIKNSADGEKAGPFELGSGHVDPNRALDPGLVYNATTDDYITFLCSLRYTPKQIAVFTGDVTTTDYCSRRPTQNVGDLNYPAFSVKLPRNGGQLVTITQRRFVTNVGHNTNAVYNVSIVPPPDTTVTVTPQRLAFDAQRKTLDYTITVSSRGTAPNSPEYTGGSISWTDDKQHIVRSPIAVIWH</sequence>
<name>A0A0D9VLT7_9ORYZ</name>
<dbReference type="InterPro" id="IPR045051">
    <property type="entry name" value="SBT"/>
</dbReference>
<evidence type="ECO:0008006" key="15">
    <source>
        <dbReference type="Google" id="ProtNLM"/>
    </source>
</evidence>
<reference evidence="13" key="3">
    <citation type="submission" date="2015-04" db="UniProtKB">
        <authorList>
            <consortium name="EnsemblPlants"/>
        </authorList>
    </citation>
    <scope>IDENTIFICATION</scope>
</reference>
<dbReference type="PROSITE" id="PS00136">
    <property type="entry name" value="SUBTILASE_ASP"/>
    <property type="match status" value="1"/>
</dbReference>
<feature type="domain" description="Subtilisin-like protease fibronectin type-III" evidence="12">
    <location>
        <begin position="593"/>
        <end position="697"/>
    </location>
</feature>
<evidence type="ECO:0000259" key="12">
    <source>
        <dbReference type="Pfam" id="PF17766"/>
    </source>
</evidence>
<dbReference type="CDD" id="cd04852">
    <property type="entry name" value="Peptidases_S8_3"/>
    <property type="match status" value="1"/>
</dbReference>
<dbReference type="Gramene" id="LPERR02G28590.1">
    <property type="protein sequence ID" value="LPERR02G28590.1"/>
    <property type="gene ID" value="LPERR02G28590"/>
</dbReference>
<dbReference type="PROSITE" id="PS51892">
    <property type="entry name" value="SUBTILASE"/>
    <property type="match status" value="1"/>
</dbReference>
<evidence type="ECO:0000256" key="7">
    <source>
        <dbReference type="ARBA" id="ARBA00023180"/>
    </source>
</evidence>
<dbReference type="InterPro" id="IPR034197">
    <property type="entry name" value="Peptidases_S8_3"/>
</dbReference>
<dbReference type="PROSITE" id="PS00138">
    <property type="entry name" value="SUBTILASE_SER"/>
    <property type="match status" value="1"/>
</dbReference>
<keyword evidence="4" id="KW-0732">Signal</keyword>
<evidence type="ECO:0000256" key="9">
    <source>
        <dbReference type="PROSITE-ProRule" id="PRU01240"/>
    </source>
</evidence>
<keyword evidence="6 9" id="KW-0720">Serine protease</keyword>
<dbReference type="InterPro" id="IPR041469">
    <property type="entry name" value="Subtilisin-like_FN3"/>
</dbReference>
<dbReference type="PANTHER" id="PTHR10795">
    <property type="entry name" value="PROPROTEIN CONVERTASE SUBTILISIN/KEXIN"/>
    <property type="match status" value="1"/>
</dbReference>
<evidence type="ECO:0000256" key="1">
    <source>
        <dbReference type="ARBA" id="ARBA00004613"/>
    </source>
</evidence>
<feature type="domain" description="Peptidase S8/S53" evidence="11">
    <location>
        <begin position="59"/>
        <end position="515"/>
    </location>
</feature>
<dbReference type="FunFam" id="3.40.50.200:FF:000006">
    <property type="entry name" value="Subtilisin-like protease SBT1.5"/>
    <property type="match status" value="1"/>
</dbReference>
<dbReference type="Gene3D" id="3.50.30.30">
    <property type="match status" value="1"/>
</dbReference>
<dbReference type="Gene3D" id="3.40.50.200">
    <property type="entry name" value="Peptidase S8/S53 domain"/>
    <property type="match status" value="1"/>
</dbReference>
<feature type="active site" description="Charge relay system" evidence="8 9">
    <location>
        <position position="475"/>
    </location>
</feature>
<keyword evidence="14" id="KW-1185">Reference proteome</keyword>
<dbReference type="EnsemblPlants" id="LPERR02G28590.1">
    <property type="protein sequence ID" value="LPERR02G28590.1"/>
    <property type="gene ID" value="LPERR02G28590"/>
</dbReference>
<dbReference type="InterPro" id="IPR015500">
    <property type="entry name" value="Peptidase_S8_subtilisin-rel"/>
</dbReference>
<evidence type="ECO:0000256" key="5">
    <source>
        <dbReference type="ARBA" id="ARBA00022801"/>
    </source>
</evidence>
<dbReference type="Pfam" id="PF17766">
    <property type="entry name" value="fn3_6"/>
    <property type="match status" value="1"/>
</dbReference>
<accession>A0A0D9VLT7</accession>
<evidence type="ECO:0000256" key="10">
    <source>
        <dbReference type="RuleBase" id="RU003355"/>
    </source>
</evidence>
<dbReference type="Proteomes" id="UP000032180">
    <property type="component" value="Chromosome 2"/>
</dbReference>
<evidence type="ECO:0000256" key="6">
    <source>
        <dbReference type="ARBA" id="ARBA00022825"/>
    </source>
</evidence>
<dbReference type="PRINTS" id="PR00723">
    <property type="entry name" value="SUBTILISIN"/>
</dbReference>
<evidence type="ECO:0000259" key="11">
    <source>
        <dbReference type="Pfam" id="PF00082"/>
    </source>
</evidence>
<evidence type="ECO:0000313" key="13">
    <source>
        <dbReference type="EnsemblPlants" id="LPERR02G28590.1"/>
    </source>
</evidence>
<dbReference type="Gene3D" id="2.60.40.2310">
    <property type="match status" value="1"/>
</dbReference>
<dbReference type="AlphaFoldDB" id="A0A0D9VLT7"/>
<keyword evidence="3 9" id="KW-0645">Protease</keyword>
<dbReference type="CDD" id="cd02120">
    <property type="entry name" value="PA_subtilisin_like"/>
    <property type="match status" value="1"/>
</dbReference>
<comment type="similarity">
    <text evidence="2 9 10">Belongs to the peptidase S8 family.</text>
</comment>
<evidence type="ECO:0000256" key="8">
    <source>
        <dbReference type="PIRSR" id="PIRSR615500-1"/>
    </source>
</evidence>
<evidence type="ECO:0000256" key="3">
    <source>
        <dbReference type="ARBA" id="ARBA00022670"/>
    </source>
</evidence>
<dbReference type="SUPFAM" id="SSF52743">
    <property type="entry name" value="Subtilisin-like"/>
    <property type="match status" value="1"/>
</dbReference>
<dbReference type="PROSITE" id="PS00137">
    <property type="entry name" value="SUBTILASE_HIS"/>
    <property type="match status" value="1"/>
</dbReference>
<evidence type="ECO:0000256" key="2">
    <source>
        <dbReference type="ARBA" id="ARBA00011073"/>
    </source>
</evidence>
<organism evidence="13 14">
    <name type="scientific">Leersia perrieri</name>
    <dbReference type="NCBI Taxonomy" id="77586"/>
    <lineage>
        <taxon>Eukaryota</taxon>
        <taxon>Viridiplantae</taxon>
        <taxon>Streptophyta</taxon>
        <taxon>Embryophyta</taxon>
        <taxon>Tracheophyta</taxon>
        <taxon>Spermatophyta</taxon>
        <taxon>Magnoliopsida</taxon>
        <taxon>Liliopsida</taxon>
        <taxon>Poales</taxon>
        <taxon>Poaceae</taxon>
        <taxon>BOP clade</taxon>
        <taxon>Oryzoideae</taxon>
        <taxon>Oryzeae</taxon>
        <taxon>Oryzinae</taxon>
        <taxon>Leersia</taxon>
    </lineage>
</organism>
<dbReference type="InterPro" id="IPR000209">
    <property type="entry name" value="Peptidase_S8/S53_dom"/>
</dbReference>
<proteinExistence type="inferred from homology"/>
<protein>
    <recommendedName>
        <fullName evidence="15">Subtilisin-like protease</fullName>
    </recommendedName>
</protein>
<reference evidence="14" key="2">
    <citation type="submission" date="2013-12" db="EMBL/GenBank/DDBJ databases">
        <authorList>
            <person name="Yu Y."/>
            <person name="Lee S."/>
            <person name="de Baynast K."/>
            <person name="Wissotski M."/>
            <person name="Liu L."/>
            <person name="Talag J."/>
            <person name="Goicoechea J."/>
            <person name="Angelova A."/>
            <person name="Jetty R."/>
            <person name="Kudrna D."/>
            <person name="Golser W."/>
            <person name="Rivera L."/>
            <person name="Zhang J."/>
            <person name="Wing R."/>
        </authorList>
    </citation>
    <scope>NUCLEOTIDE SEQUENCE</scope>
</reference>
<evidence type="ECO:0000256" key="4">
    <source>
        <dbReference type="ARBA" id="ARBA00022729"/>
    </source>
</evidence>
<dbReference type="eggNOG" id="ENOG502QZDA">
    <property type="taxonomic scope" value="Eukaryota"/>
</dbReference>
<comment type="subcellular location">
    <subcellularLocation>
        <location evidence="1">Secreted</location>
    </subcellularLocation>
</comment>
<dbReference type="GO" id="GO:0006508">
    <property type="term" value="P:proteolysis"/>
    <property type="evidence" value="ECO:0007669"/>
    <property type="project" value="UniProtKB-KW"/>
</dbReference>
<dbReference type="InterPro" id="IPR022398">
    <property type="entry name" value="Peptidase_S8_His-AS"/>
</dbReference>
<dbReference type="GO" id="GO:0004252">
    <property type="term" value="F:serine-type endopeptidase activity"/>
    <property type="evidence" value="ECO:0007669"/>
    <property type="project" value="UniProtKB-UniRule"/>
</dbReference>
<dbReference type="FunFam" id="3.50.30.30:FF:000005">
    <property type="entry name" value="subtilisin-like protease SBT1.5"/>
    <property type="match status" value="1"/>
</dbReference>
<dbReference type="Pfam" id="PF00082">
    <property type="entry name" value="Peptidase_S8"/>
    <property type="match status" value="1"/>
</dbReference>
<keyword evidence="7" id="KW-0325">Glycoprotein</keyword>
<dbReference type="GO" id="GO:0005576">
    <property type="term" value="C:extracellular region"/>
    <property type="evidence" value="ECO:0007669"/>
    <property type="project" value="UniProtKB-SubCell"/>
</dbReference>
<reference evidence="13 14" key="1">
    <citation type="submission" date="2012-08" db="EMBL/GenBank/DDBJ databases">
        <title>Oryza genome evolution.</title>
        <authorList>
            <person name="Wing R.A."/>
        </authorList>
    </citation>
    <scope>NUCLEOTIDE SEQUENCE</scope>
</reference>
<feature type="active site" description="Charge relay system" evidence="8 9">
    <location>
        <position position="68"/>
    </location>
</feature>
<feature type="active site" description="Charge relay system" evidence="8 9">
    <location>
        <position position="145"/>
    </location>
</feature>
<keyword evidence="5 9" id="KW-0378">Hydrolase</keyword>
<dbReference type="InterPro" id="IPR023827">
    <property type="entry name" value="Peptidase_S8_Asp-AS"/>
</dbReference>
<dbReference type="InterPro" id="IPR023828">
    <property type="entry name" value="Peptidase_S8_Ser-AS"/>
</dbReference>
<evidence type="ECO:0000313" key="14">
    <source>
        <dbReference type="Proteomes" id="UP000032180"/>
    </source>
</evidence>
<dbReference type="HOGENOM" id="CLU_000625_4_5_1"/>